<dbReference type="SUPFAM" id="SSF53756">
    <property type="entry name" value="UDP-Glycosyltransferase/glycogen phosphorylase"/>
    <property type="match status" value="1"/>
</dbReference>
<evidence type="ECO:0000313" key="2">
    <source>
        <dbReference type="Proteomes" id="UP001300012"/>
    </source>
</evidence>
<comment type="caution">
    <text evidence="1">The sequence shown here is derived from an EMBL/GenBank/DDBJ whole genome shotgun (WGS) entry which is preliminary data.</text>
</comment>
<dbReference type="Proteomes" id="UP001300012">
    <property type="component" value="Unassembled WGS sequence"/>
</dbReference>
<evidence type="ECO:0000313" key="1">
    <source>
        <dbReference type="EMBL" id="MCR8632377.1"/>
    </source>
</evidence>
<keyword evidence="2" id="KW-1185">Reference proteome</keyword>
<dbReference type="RefSeq" id="WP_258213963.1">
    <property type="nucleotide sequence ID" value="NZ_JANQBD010000009.1"/>
</dbReference>
<proteinExistence type="predicted"/>
<gene>
    <name evidence="1" type="ORF">NV381_14310</name>
</gene>
<organism evidence="1 2">
    <name type="scientific">Paenibacillus radicis</name>
    <name type="common">ex Xue et al. 2023</name>
    <dbReference type="NCBI Taxonomy" id="2972489"/>
    <lineage>
        <taxon>Bacteria</taxon>
        <taxon>Bacillati</taxon>
        <taxon>Bacillota</taxon>
        <taxon>Bacilli</taxon>
        <taxon>Bacillales</taxon>
        <taxon>Paenibacillaceae</taxon>
        <taxon>Paenibacillus</taxon>
    </lineage>
</organism>
<name>A0ABT1YGR5_9BACL</name>
<protein>
    <submittedName>
        <fullName evidence="1">Uncharacterized protein</fullName>
    </submittedName>
</protein>
<reference evidence="1 2" key="1">
    <citation type="submission" date="2022-08" db="EMBL/GenBank/DDBJ databases">
        <title>Paenibacillus endoradicis sp. nov., Paenibacillus radicibacter sp. nov and Paenibacillus pararadicis sp. nov., three cold-adapted plant growth-promoting bacteria isolated from root of Larix gmelinii in Great Khingan.</title>
        <authorList>
            <person name="Xue H."/>
        </authorList>
    </citation>
    <scope>NUCLEOTIDE SEQUENCE [LARGE SCALE GENOMIC DNA]</scope>
    <source>
        <strain evidence="1 2">N5-1-1-5</strain>
    </source>
</reference>
<accession>A0ABT1YGR5</accession>
<sequence length="336" mass="38145">MKEIILLCHDPGGFDVINPVYKYFVANGKENVNYYCVGPAAKLNPLNGQKQESVIKLLNQKIEKNSLSLLVTGTSWGNDIELQAIELCKQSGIVTVAILDYWSSYYSRFQADERTIFPDYYIVMDDIAQSEAVNEEVPKNIIKVLGHPGLDQFIKYYKGMSKKNDKGDKRKILFLSQPISLVYGDMYGYTEHKVINDLISIMDILPHYELAIKFHPKEDPTLIKNYAFLEEKGDLSDLIKNFDIIIGMATIGLLHAALMGKVVISYQPNILKPDGCITNKLGISSLINNYEKLHDVLKFIDLDNTTSNLDKILNQFIWSDGESTHRVCQFLSFLNK</sequence>
<dbReference type="EMBL" id="JANQBD010000009">
    <property type="protein sequence ID" value="MCR8632377.1"/>
    <property type="molecule type" value="Genomic_DNA"/>
</dbReference>